<dbReference type="GO" id="GO:0016747">
    <property type="term" value="F:acyltransferase activity, transferring groups other than amino-acyl groups"/>
    <property type="evidence" value="ECO:0007669"/>
    <property type="project" value="InterPro"/>
</dbReference>
<evidence type="ECO:0000313" key="5">
    <source>
        <dbReference type="Proteomes" id="UP000241858"/>
    </source>
</evidence>
<proteinExistence type="predicted"/>
<feature type="transmembrane region" description="Helical" evidence="1">
    <location>
        <begin position="221"/>
        <end position="237"/>
    </location>
</feature>
<dbReference type="PANTHER" id="PTHR23028">
    <property type="entry name" value="ACETYLTRANSFERASE"/>
    <property type="match status" value="1"/>
</dbReference>
<reference evidence="4 5" key="1">
    <citation type="submission" date="2018-03" db="EMBL/GenBank/DDBJ databases">
        <title>Whole genome sequencing of Histamine producing bacteria.</title>
        <authorList>
            <person name="Butler K."/>
        </authorList>
    </citation>
    <scope>NUCLEOTIDE SEQUENCE [LARGE SCALE GENOMIC DNA]</scope>
    <source>
        <strain evidence="4 5">DSM 23343</strain>
    </source>
</reference>
<feature type="transmembrane region" description="Helical" evidence="1">
    <location>
        <begin position="130"/>
        <end position="154"/>
    </location>
</feature>
<feature type="transmembrane region" description="Helical" evidence="1">
    <location>
        <begin position="31"/>
        <end position="51"/>
    </location>
</feature>
<gene>
    <name evidence="4" type="ORF">C0W81_07670</name>
</gene>
<feature type="transmembrane region" description="Helical" evidence="1">
    <location>
        <begin position="166"/>
        <end position="183"/>
    </location>
</feature>
<dbReference type="EMBL" id="PYLY01000012">
    <property type="protein sequence ID" value="PSU05919.1"/>
    <property type="molecule type" value="Genomic_DNA"/>
</dbReference>
<dbReference type="RefSeq" id="WP_107207880.1">
    <property type="nucleotide sequence ID" value="NZ_PYLY01000012.1"/>
</dbReference>
<dbReference type="InterPro" id="IPR050879">
    <property type="entry name" value="Acyltransferase_3"/>
</dbReference>
<dbReference type="PANTHER" id="PTHR23028:SF53">
    <property type="entry name" value="ACYL_TRANSF_3 DOMAIN-CONTAINING PROTEIN"/>
    <property type="match status" value="1"/>
</dbReference>
<keyword evidence="4" id="KW-0012">Acyltransferase</keyword>
<dbReference type="Pfam" id="PF01757">
    <property type="entry name" value="Acyl_transf_3"/>
    <property type="match status" value="1"/>
</dbReference>
<accession>A0A2T3HYV2</accession>
<keyword evidence="4" id="KW-0808">Transferase</keyword>
<feature type="transmembrane region" description="Helical" evidence="1">
    <location>
        <begin position="189"/>
        <end position="209"/>
    </location>
</feature>
<evidence type="ECO:0000256" key="1">
    <source>
        <dbReference type="SAM" id="Phobius"/>
    </source>
</evidence>
<protein>
    <submittedName>
        <fullName evidence="4">Acyltransferase</fullName>
    </submittedName>
</protein>
<feature type="transmembrane region" description="Helical" evidence="1">
    <location>
        <begin position="343"/>
        <end position="361"/>
    </location>
</feature>
<evidence type="ECO:0000313" key="4">
    <source>
        <dbReference type="EMBL" id="PSU05919.1"/>
    </source>
</evidence>
<evidence type="ECO:0000259" key="3">
    <source>
        <dbReference type="Pfam" id="PF19040"/>
    </source>
</evidence>
<dbReference type="Proteomes" id="UP000241858">
    <property type="component" value="Unassembled WGS sequence"/>
</dbReference>
<keyword evidence="1" id="KW-0472">Membrane</keyword>
<name>A0A2T3HYV2_9GAMM</name>
<feature type="transmembrane region" description="Helical" evidence="1">
    <location>
        <begin position="282"/>
        <end position="299"/>
    </location>
</feature>
<feature type="transmembrane region" description="Helical" evidence="1">
    <location>
        <begin position="7"/>
        <end position="25"/>
    </location>
</feature>
<dbReference type="InterPro" id="IPR002656">
    <property type="entry name" value="Acyl_transf_3_dom"/>
</dbReference>
<feature type="transmembrane region" description="Helical" evidence="1">
    <location>
        <begin position="243"/>
        <end position="261"/>
    </location>
</feature>
<dbReference type="GO" id="GO:0016020">
    <property type="term" value="C:membrane"/>
    <property type="evidence" value="ECO:0007669"/>
    <property type="project" value="TreeGrafter"/>
</dbReference>
<feature type="domain" description="Acyltransferase 3" evidence="2">
    <location>
        <begin position="6"/>
        <end position="316"/>
    </location>
</feature>
<organism evidence="4 5">
    <name type="scientific">Photobacterium aquimaris</name>
    <dbReference type="NCBI Taxonomy" id="512643"/>
    <lineage>
        <taxon>Bacteria</taxon>
        <taxon>Pseudomonadati</taxon>
        <taxon>Pseudomonadota</taxon>
        <taxon>Gammaproteobacteria</taxon>
        <taxon>Vibrionales</taxon>
        <taxon>Vibrionaceae</taxon>
        <taxon>Photobacterium</taxon>
    </lineage>
</organism>
<feature type="transmembrane region" description="Helical" evidence="1">
    <location>
        <begin position="72"/>
        <end position="91"/>
    </location>
</feature>
<evidence type="ECO:0000259" key="2">
    <source>
        <dbReference type="Pfam" id="PF01757"/>
    </source>
</evidence>
<dbReference type="GO" id="GO:0009103">
    <property type="term" value="P:lipopolysaccharide biosynthetic process"/>
    <property type="evidence" value="ECO:0007669"/>
    <property type="project" value="TreeGrafter"/>
</dbReference>
<keyword evidence="1" id="KW-0812">Transmembrane</keyword>
<dbReference type="OrthoDB" id="9767863at2"/>
<keyword evidence="1" id="KW-1133">Transmembrane helix</keyword>
<feature type="domain" description="SGNH" evidence="3">
    <location>
        <begin position="398"/>
        <end position="619"/>
    </location>
</feature>
<dbReference type="Pfam" id="PF19040">
    <property type="entry name" value="SGNH"/>
    <property type="match status" value="1"/>
</dbReference>
<dbReference type="InterPro" id="IPR043968">
    <property type="entry name" value="SGNH"/>
</dbReference>
<feature type="transmembrane region" description="Helical" evidence="1">
    <location>
        <begin position="305"/>
        <end position="322"/>
    </location>
</feature>
<sequence length="640" mass="73010">MKFRTDINGLRAIAIMAVVFFHFNSSWIPGGFAGVDVFFVISGFLMTGLIFRGLENNNFSIINFYVARANRIIPALSVVCLALLVFGWFYLNLLDYLALSKHVASSMGFVSNIIYWQESGYFDVASHSKWLLHTWSLSVEWQFYMIYPVVLVLLKKCMSLTNIKRLLVVGTMIGFVFSVYATYRWPNPAYFLLPTRAWEMMMGGLAFLYPLQNLKETSKKYLEWVGIALILASYAFISKDNLWPGYLALIPVLGAYLVILANRSGSVITDNVVMQKVGSWSYSIYLWHWPVVVFGYYFEMQHWEWIGIPVSVVLGFCSYKFVESIKFPALSSISFKSIVTFKPLWMVVSIGLISSILFFNITNRMKAIPNINKYNMATKTEGYCFGSPGSGLSSADYLTCQIGKKSNDPKVLLFGDSFAGEYEPTLSVLGKKNNISILAITTNSCFPSFTKNFHFPKSHVGYSQCMMNRKFVENNYKKFKLIFISGRWDEFFKDGYDYSNDTIKMINKITRDGVKVVYLPNPTIYKKNIRNDYISSVIKGDSLTEDVINKENDIVDNNYVNKIEKKLRLLSKTNNNFIYISKSELYKHDFFIRDGKLIPYSADGGHISILGAEELASEIINEKSKSKITNLLEQTSRGKV</sequence>
<comment type="caution">
    <text evidence="4">The sequence shown here is derived from an EMBL/GenBank/DDBJ whole genome shotgun (WGS) entry which is preliminary data.</text>
</comment>
<dbReference type="AlphaFoldDB" id="A0A2T3HYV2"/>